<evidence type="ECO:0000313" key="7">
    <source>
        <dbReference type="Proteomes" id="UP000193964"/>
    </source>
</evidence>
<dbReference type="InterPro" id="IPR016160">
    <property type="entry name" value="Ald_DH_CS_CYS"/>
</dbReference>
<dbReference type="Gene3D" id="3.40.605.10">
    <property type="entry name" value="Aldehyde Dehydrogenase, Chain A, domain 1"/>
    <property type="match status" value="1"/>
</dbReference>
<dbReference type="PANTHER" id="PTHR11699">
    <property type="entry name" value="ALDEHYDE DEHYDROGENASE-RELATED"/>
    <property type="match status" value="1"/>
</dbReference>
<evidence type="ECO:0000256" key="2">
    <source>
        <dbReference type="ARBA" id="ARBA00023002"/>
    </source>
</evidence>
<dbReference type="InterPro" id="IPR016162">
    <property type="entry name" value="Ald_DH_N"/>
</dbReference>
<dbReference type="InterPro" id="IPR015590">
    <property type="entry name" value="Aldehyde_DH_dom"/>
</dbReference>
<evidence type="ECO:0000256" key="1">
    <source>
        <dbReference type="ARBA" id="ARBA00009986"/>
    </source>
</evidence>
<dbReference type="PROSITE" id="PS00687">
    <property type="entry name" value="ALDEHYDE_DEHYDR_GLU"/>
    <property type="match status" value="1"/>
</dbReference>
<accession>A0A1X2F1S5</accession>
<dbReference type="OrthoDB" id="6882680at2"/>
<dbReference type="PROSITE" id="PS00070">
    <property type="entry name" value="ALDEHYDE_DEHYDR_CYS"/>
    <property type="match status" value="1"/>
</dbReference>
<gene>
    <name evidence="6" type="ORF">AWC31_30855</name>
</gene>
<organism evidence="6 7">
    <name type="scientific">Mycolicibacterium wolinskyi</name>
    <dbReference type="NCBI Taxonomy" id="59750"/>
    <lineage>
        <taxon>Bacteria</taxon>
        <taxon>Bacillati</taxon>
        <taxon>Actinomycetota</taxon>
        <taxon>Actinomycetes</taxon>
        <taxon>Mycobacteriales</taxon>
        <taxon>Mycobacteriaceae</taxon>
        <taxon>Mycolicibacterium</taxon>
    </lineage>
</organism>
<reference evidence="6 7" key="1">
    <citation type="submission" date="2016-01" db="EMBL/GenBank/DDBJ databases">
        <title>The new phylogeny of the genus Mycobacterium.</title>
        <authorList>
            <person name="Tarcisio F."/>
            <person name="Conor M."/>
            <person name="Antonella G."/>
            <person name="Elisabetta G."/>
            <person name="Giulia F.S."/>
            <person name="Sara T."/>
            <person name="Anna F."/>
            <person name="Clotilde B."/>
            <person name="Roberto B."/>
            <person name="Veronica D.S."/>
            <person name="Fabio R."/>
            <person name="Monica P."/>
            <person name="Olivier J."/>
            <person name="Enrico T."/>
            <person name="Nicola S."/>
        </authorList>
    </citation>
    <scope>NUCLEOTIDE SEQUENCE [LARGE SCALE GENOMIC DNA]</scope>
    <source>
        <strain evidence="6 7">ATCC 700010</strain>
    </source>
</reference>
<comment type="similarity">
    <text evidence="1 4">Belongs to the aldehyde dehydrogenase family.</text>
</comment>
<dbReference type="EMBL" id="LQQA01000029">
    <property type="protein sequence ID" value="ORX12394.1"/>
    <property type="molecule type" value="Genomic_DNA"/>
</dbReference>
<comment type="caution">
    <text evidence="6">The sequence shown here is derived from an EMBL/GenBank/DDBJ whole genome shotgun (WGS) entry which is preliminary data.</text>
</comment>
<dbReference type="FunFam" id="3.40.605.10:FF:000007">
    <property type="entry name" value="NAD/NADP-dependent betaine aldehyde dehydrogenase"/>
    <property type="match status" value="1"/>
</dbReference>
<evidence type="ECO:0000256" key="3">
    <source>
        <dbReference type="PROSITE-ProRule" id="PRU10007"/>
    </source>
</evidence>
<dbReference type="InterPro" id="IPR016161">
    <property type="entry name" value="Ald_DH/histidinol_DH"/>
</dbReference>
<name>A0A1X2F1S5_9MYCO</name>
<dbReference type="AlphaFoldDB" id="A0A1X2F1S5"/>
<evidence type="ECO:0000259" key="5">
    <source>
        <dbReference type="Pfam" id="PF00171"/>
    </source>
</evidence>
<evidence type="ECO:0000256" key="4">
    <source>
        <dbReference type="RuleBase" id="RU003345"/>
    </source>
</evidence>
<dbReference type="FunFam" id="3.40.309.10:FF:000012">
    <property type="entry name" value="Betaine aldehyde dehydrogenase"/>
    <property type="match status" value="1"/>
</dbReference>
<dbReference type="Gene3D" id="3.40.309.10">
    <property type="entry name" value="Aldehyde Dehydrogenase, Chain A, domain 2"/>
    <property type="match status" value="1"/>
</dbReference>
<protein>
    <submittedName>
        <fullName evidence="6">Aldehyde dehydrogenase</fullName>
    </submittedName>
</protein>
<dbReference type="InterPro" id="IPR029510">
    <property type="entry name" value="Ald_DH_CS_GLU"/>
</dbReference>
<dbReference type="InterPro" id="IPR016163">
    <property type="entry name" value="Ald_DH_C"/>
</dbReference>
<feature type="active site" evidence="3">
    <location>
        <position position="264"/>
    </location>
</feature>
<dbReference type="SUPFAM" id="SSF53720">
    <property type="entry name" value="ALDH-like"/>
    <property type="match status" value="1"/>
</dbReference>
<dbReference type="RefSeq" id="WP_085146090.1">
    <property type="nucleotide sequence ID" value="NZ_JACKUA010000030.1"/>
</dbReference>
<sequence length="498" mass="54000">MPALDPEVVRATAARFATPKSYGNFVNGQWCDARKGRQLDLCNPATRDVVGHIQRSTPADVEQAVRAASAAFLSWSGTPPAERQRALLAIADRLRERRLDYAVLESLNNGKPVTEAYRHDVPSAIEQFEYYAGAAYHVKGDVADFRDTSVVTHRQAIGPVAQIIPWNVALLMASMKLAPALAAGCTVVLKPAESVCLSVLEFIDDIRDLLPPGVLNVVTGLGVEVGEELVGHPDIRKVAFTGSRETARRILRYASNNIVPQTLELGGKSANIVCADADVAAAAASVVLSTVVNKGEVCLAGSRVFVHDAVRKEFLDHLRGMLTFVRQGDPLDLSTTLGAQASETQFNKILDYIDIGRAEGATIFSGGNRATVPGFENGFFIQPTVFTNVRNDMRIAQEEIFGPVTAVIGWTDETEMLRQVNDTRYGLAGGVWTKDLSRAQRIARSMDTGTVWINRYFNLTPGQAIGGVKESGFGREGTLGTVLDHYTVQKVVAYDLRA</sequence>
<evidence type="ECO:0000313" key="6">
    <source>
        <dbReference type="EMBL" id="ORX12394.1"/>
    </source>
</evidence>
<proteinExistence type="inferred from homology"/>
<feature type="domain" description="Aldehyde dehydrogenase" evidence="5">
    <location>
        <begin position="30"/>
        <end position="492"/>
    </location>
</feature>
<dbReference type="Pfam" id="PF00171">
    <property type="entry name" value="Aldedh"/>
    <property type="match status" value="1"/>
</dbReference>
<keyword evidence="2 4" id="KW-0560">Oxidoreductase</keyword>
<dbReference type="GO" id="GO:0016620">
    <property type="term" value="F:oxidoreductase activity, acting on the aldehyde or oxo group of donors, NAD or NADP as acceptor"/>
    <property type="evidence" value="ECO:0007669"/>
    <property type="project" value="InterPro"/>
</dbReference>
<dbReference type="Proteomes" id="UP000193964">
    <property type="component" value="Unassembled WGS sequence"/>
</dbReference>